<dbReference type="GO" id="GO:0004747">
    <property type="term" value="F:ribokinase activity"/>
    <property type="evidence" value="ECO:0007669"/>
    <property type="project" value="UniProtKB-UniRule"/>
</dbReference>
<dbReference type="GO" id="GO:0019303">
    <property type="term" value="P:D-ribose catabolic process"/>
    <property type="evidence" value="ECO:0007669"/>
    <property type="project" value="UniProtKB-UniRule"/>
</dbReference>
<comment type="subunit">
    <text evidence="12">Homodimer.</text>
</comment>
<feature type="binding site" evidence="12">
    <location>
        <position position="289"/>
    </location>
    <ligand>
        <name>K(+)</name>
        <dbReference type="ChEBI" id="CHEBI:29103"/>
    </ligand>
</feature>
<keyword evidence="8 12" id="KW-0067">ATP-binding</keyword>
<comment type="cofactor">
    <cofactor evidence="12">
        <name>Mg(2+)</name>
        <dbReference type="ChEBI" id="CHEBI:18420"/>
    </cofactor>
    <text evidence="12">Requires a divalent cation, most likely magnesium in vivo, as an electrophilic catalyst to aid phosphoryl group transfer. It is the chelate of the metal and the nucleotide that is the actual substrate.</text>
</comment>
<dbReference type="GO" id="GO:0005829">
    <property type="term" value="C:cytosol"/>
    <property type="evidence" value="ECO:0007669"/>
    <property type="project" value="TreeGrafter"/>
</dbReference>
<evidence type="ECO:0000256" key="2">
    <source>
        <dbReference type="ARBA" id="ARBA00012035"/>
    </source>
</evidence>
<dbReference type="OrthoDB" id="9775849at2"/>
<dbReference type="GO" id="GO:0046872">
    <property type="term" value="F:metal ion binding"/>
    <property type="evidence" value="ECO:0007669"/>
    <property type="project" value="UniProtKB-KW"/>
</dbReference>
<feature type="binding site" evidence="12">
    <location>
        <begin position="10"/>
        <end position="12"/>
    </location>
    <ligand>
        <name>substrate</name>
    </ligand>
</feature>
<keyword evidence="5 12" id="KW-0479">Metal-binding</keyword>
<evidence type="ECO:0000313" key="15">
    <source>
        <dbReference type="Proteomes" id="UP000217210"/>
    </source>
</evidence>
<dbReference type="RefSeq" id="WP_095687855.1">
    <property type="nucleotide sequence ID" value="NZ_CP016779.1"/>
</dbReference>
<feature type="binding site" evidence="12">
    <location>
        <position position="180"/>
    </location>
    <ligand>
        <name>ATP</name>
        <dbReference type="ChEBI" id="CHEBI:30616"/>
    </ligand>
</feature>
<feature type="binding site" evidence="12">
    <location>
        <position position="244"/>
    </location>
    <ligand>
        <name>K(+)</name>
        <dbReference type="ChEBI" id="CHEBI:29103"/>
    </ligand>
</feature>
<dbReference type="Pfam" id="PF00294">
    <property type="entry name" value="PfkB"/>
    <property type="match status" value="1"/>
</dbReference>
<evidence type="ECO:0000256" key="1">
    <source>
        <dbReference type="ARBA" id="ARBA00005380"/>
    </source>
</evidence>
<gene>
    <name evidence="12" type="primary">rbsK</name>
    <name evidence="14" type="ORF">B1sIIB91_01395</name>
</gene>
<evidence type="ECO:0000256" key="7">
    <source>
        <dbReference type="ARBA" id="ARBA00022777"/>
    </source>
</evidence>
<dbReference type="InterPro" id="IPR011877">
    <property type="entry name" value="Ribokinase"/>
</dbReference>
<protein>
    <recommendedName>
        <fullName evidence="3 12">Ribokinase</fullName>
        <shortName evidence="12">RK</shortName>
        <ecNumber evidence="2 12">2.7.1.15</ecNumber>
    </recommendedName>
</protein>
<keyword evidence="15" id="KW-1185">Reference proteome</keyword>
<comment type="subcellular location">
    <subcellularLocation>
        <location evidence="12">Cytoplasm</location>
    </subcellularLocation>
</comment>
<feature type="binding site" evidence="12">
    <location>
        <begin position="218"/>
        <end position="223"/>
    </location>
    <ligand>
        <name>ATP</name>
        <dbReference type="ChEBI" id="CHEBI:30616"/>
    </ligand>
</feature>
<comment type="similarity">
    <text evidence="1">Belongs to the carbohydrate kinase pfkB family.</text>
</comment>
<dbReference type="EC" id="2.7.1.15" evidence="2 12"/>
<evidence type="ECO:0000256" key="5">
    <source>
        <dbReference type="ARBA" id="ARBA00022723"/>
    </source>
</evidence>
<dbReference type="UniPathway" id="UPA00916">
    <property type="reaction ID" value="UER00889"/>
</dbReference>
<dbReference type="Gene3D" id="3.40.1190.20">
    <property type="match status" value="1"/>
</dbReference>
<dbReference type="SUPFAM" id="SSF53613">
    <property type="entry name" value="Ribokinase-like"/>
    <property type="match status" value="1"/>
</dbReference>
<evidence type="ECO:0000256" key="10">
    <source>
        <dbReference type="ARBA" id="ARBA00022958"/>
    </source>
</evidence>
<dbReference type="Proteomes" id="UP000217210">
    <property type="component" value="Chromosome"/>
</dbReference>
<feature type="domain" description="Carbohydrate kinase PfkB" evidence="13">
    <location>
        <begin position="2"/>
        <end position="292"/>
    </location>
</feature>
<comment type="similarity">
    <text evidence="12">Belongs to the carbohydrate kinase PfkB family. Ribokinase subfamily.</text>
</comment>
<feature type="binding site" evidence="12">
    <location>
        <begin position="249"/>
        <end position="250"/>
    </location>
    <ligand>
        <name>ATP</name>
        <dbReference type="ChEBI" id="CHEBI:30616"/>
    </ligand>
</feature>
<dbReference type="HAMAP" id="MF_01987">
    <property type="entry name" value="Ribokinase"/>
    <property type="match status" value="1"/>
</dbReference>
<feature type="binding site" evidence="12">
    <location>
        <position position="250"/>
    </location>
    <ligand>
        <name>substrate</name>
    </ligand>
</feature>
<sequence>MSVLVFGSLNLDLVTYADKLPAIGETIVGEKLLKFPGGKGLNQAIAARRAGSEVLMIGSIGNDLDGDFLFDILKSENIDHKFITKTSEQTGIAVIEVSKSGENRIIIIAGANSKTKFSDEVLTSSPLVTVSLAQLETPIIEVAKFIQKSKAAGKITILNPAPIQKLDEALLQDTDYLIANETEASFLVGKAVEHLSKDEAVIIAKQLQKNGAKKVIITLGAQGSIYLDQEKDLFTPAYKVNAVDTTAAGDAFCGAFATAISEHKPVEYALKFASAAGALAATKAGAVPSLPSQQEILSMITSLD</sequence>
<dbReference type="InterPro" id="IPR011611">
    <property type="entry name" value="PfkB_dom"/>
</dbReference>
<keyword evidence="10 12" id="KW-0630">Potassium</keyword>
<dbReference type="GO" id="GO:0005524">
    <property type="term" value="F:ATP binding"/>
    <property type="evidence" value="ECO:0007669"/>
    <property type="project" value="UniProtKB-UniRule"/>
</dbReference>
<feature type="binding site" evidence="12">
    <location>
        <begin position="38"/>
        <end position="42"/>
    </location>
    <ligand>
        <name>substrate</name>
    </ligand>
</feature>
<dbReference type="AlphaFoldDB" id="A0A249L3C0"/>
<feature type="active site" description="Proton acceptor" evidence="12">
    <location>
        <position position="250"/>
    </location>
</feature>
<comment type="function">
    <text evidence="12">Catalyzes the phosphorylation of ribose at O-5 in a reaction requiring ATP and magnesium. The resulting D-ribose-5-phosphate can then be used either for sythesis of nucleotides, histidine, and tryptophan, or as a component of the pentose phosphate pathway.</text>
</comment>
<name>A0A249L3C0_9ACTN</name>
<feature type="binding site" evidence="12">
    <location>
        <position position="280"/>
    </location>
    <ligand>
        <name>K(+)</name>
        <dbReference type="ChEBI" id="CHEBI:29103"/>
    </ligand>
</feature>
<evidence type="ECO:0000259" key="13">
    <source>
        <dbReference type="Pfam" id="PF00294"/>
    </source>
</evidence>
<evidence type="ECO:0000256" key="4">
    <source>
        <dbReference type="ARBA" id="ARBA00022679"/>
    </source>
</evidence>
<dbReference type="PROSITE" id="PS00584">
    <property type="entry name" value="PFKB_KINASES_2"/>
    <property type="match status" value="1"/>
</dbReference>
<keyword evidence="9 12" id="KW-0460">Magnesium</keyword>
<dbReference type="InterPro" id="IPR029056">
    <property type="entry name" value="Ribokinase-like"/>
</dbReference>
<dbReference type="PANTHER" id="PTHR10584">
    <property type="entry name" value="SUGAR KINASE"/>
    <property type="match status" value="1"/>
</dbReference>
<comment type="caution">
    <text evidence="12">Lacks conserved residue(s) required for the propagation of feature annotation.</text>
</comment>
<feature type="binding site" evidence="12">
    <location>
        <position position="136"/>
    </location>
    <ligand>
        <name>substrate</name>
    </ligand>
</feature>
<dbReference type="PRINTS" id="PR00990">
    <property type="entry name" value="RIBOKINASE"/>
</dbReference>
<dbReference type="PANTHER" id="PTHR10584:SF166">
    <property type="entry name" value="RIBOKINASE"/>
    <property type="match status" value="1"/>
</dbReference>
<proteinExistence type="inferred from homology"/>
<dbReference type="InterPro" id="IPR002173">
    <property type="entry name" value="Carboh/pur_kinase_PfkB_CS"/>
</dbReference>
<evidence type="ECO:0000256" key="11">
    <source>
        <dbReference type="ARBA" id="ARBA00023277"/>
    </source>
</evidence>
<keyword evidence="11 12" id="KW-0119">Carbohydrate metabolism</keyword>
<evidence type="ECO:0000313" key="14">
    <source>
        <dbReference type="EMBL" id="ASY23581.1"/>
    </source>
</evidence>
<comment type="activity regulation">
    <text evidence="12">Activated by a monovalent cation that binds near, but not in, the active site. The most likely occupant of the site in vivo is potassium. Ion binding induces a conformational change that may alter substrate affinity.</text>
</comment>
<keyword evidence="4 12" id="KW-0808">Transferase</keyword>
<dbReference type="InterPro" id="IPR002139">
    <property type="entry name" value="Ribo/fructo_kinase"/>
</dbReference>
<organism evidence="14 15">
    <name type="scientific">Candidatus Nanopelagicus abundans</name>
    <dbReference type="NCBI Taxonomy" id="1884916"/>
    <lineage>
        <taxon>Bacteria</taxon>
        <taxon>Bacillati</taxon>
        <taxon>Actinomycetota</taxon>
        <taxon>Actinomycetes</taxon>
        <taxon>Candidatus Nanopelagicales</taxon>
        <taxon>Candidatus Nanopelagicaceae</taxon>
        <taxon>Candidatus Nanopelagicus</taxon>
    </lineage>
</organism>
<evidence type="ECO:0000256" key="6">
    <source>
        <dbReference type="ARBA" id="ARBA00022741"/>
    </source>
</evidence>
<evidence type="ECO:0000256" key="3">
    <source>
        <dbReference type="ARBA" id="ARBA00016943"/>
    </source>
</evidence>
<keyword evidence="6 12" id="KW-0547">Nucleotide-binding</keyword>
<feature type="binding site" evidence="12">
    <location>
        <position position="285"/>
    </location>
    <ligand>
        <name>K(+)</name>
        <dbReference type="ChEBI" id="CHEBI:29103"/>
    </ligand>
</feature>
<comment type="pathway">
    <text evidence="12">Carbohydrate metabolism; D-ribose degradation; D-ribose 5-phosphate from beta-D-ribopyranose: step 2/2.</text>
</comment>
<reference evidence="14 15" key="1">
    <citation type="submission" date="2016-07" db="EMBL/GenBank/DDBJ databases">
        <title>High microdiversification within the ubiquitous acI lineage of Actinobacteria.</title>
        <authorList>
            <person name="Neuenschwander S.M."/>
            <person name="Salcher M."/>
            <person name="Ghai R."/>
            <person name="Pernthaler J."/>
        </authorList>
    </citation>
    <scope>NUCLEOTIDE SEQUENCE [LARGE SCALE GENOMIC DNA]</scope>
    <source>
        <strain evidence="14">MMS-IIB-91</strain>
    </source>
</reference>
<accession>A0A249L3C0</accession>
<feature type="binding site" evidence="12">
    <location>
        <position position="283"/>
    </location>
    <ligand>
        <name>K(+)</name>
        <dbReference type="ChEBI" id="CHEBI:29103"/>
    </ligand>
</feature>
<dbReference type="EMBL" id="CP016779">
    <property type="protein sequence ID" value="ASY23581.1"/>
    <property type="molecule type" value="Genomic_DNA"/>
</dbReference>
<evidence type="ECO:0000256" key="9">
    <source>
        <dbReference type="ARBA" id="ARBA00022842"/>
    </source>
</evidence>
<comment type="catalytic activity">
    <reaction evidence="12">
        <text>D-ribose + ATP = D-ribose 5-phosphate + ADP + H(+)</text>
        <dbReference type="Rhea" id="RHEA:13697"/>
        <dbReference type="ChEBI" id="CHEBI:15378"/>
        <dbReference type="ChEBI" id="CHEBI:30616"/>
        <dbReference type="ChEBI" id="CHEBI:47013"/>
        <dbReference type="ChEBI" id="CHEBI:78346"/>
        <dbReference type="ChEBI" id="CHEBI:456216"/>
        <dbReference type="EC" id="2.7.1.15"/>
    </reaction>
</comment>
<evidence type="ECO:0000256" key="12">
    <source>
        <dbReference type="HAMAP-Rule" id="MF_01987"/>
    </source>
</evidence>
<keyword evidence="12" id="KW-0963">Cytoplasm</keyword>
<evidence type="ECO:0000256" key="8">
    <source>
        <dbReference type="ARBA" id="ARBA00022840"/>
    </source>
</evidence>
<dbReference type="CDD" id="cd01174">
    <property type="entry name" value="ribokinase"/>
    <property type="match status" value="1"/>
</dbReference>
<keyword evidence="7 12" id="KW-0418">Kinase</keyword>
<dbReference type="KEGG" id="nab:B1sIIB91_01395"/>
<feature type="binding site" evidence="12">
    <location>
        <position position="246"/>
    </location>
    <ligand>
        <name>K(+)</name>
        <dbReference type="ChEBI" id="CHEBI:29103"/>
    </ligand>
</feature>